<dbReference type="Pfam" id="PF02597">
    <property type="entry name" value="ThiS"/>
    <property type="match status" value="1"/>
</dbReference>
<evidence type="ECO:0000313" key="1">
    <source>
        <dbReference type="EMBL" id="NDL60141.1"/>
    </source>
</evidence>
<dbReference type="AlphaFoldDB" id="A0A7K3M9X9"/>
<accession>A0A7K3M9X9</accession>
<dbReference type="NCBIfam" id="TIGR01683">
    <property type="entry name" value="thiS"/>
    <property type="match status" value="1"/>
</dbReference>
<evidence type="ECO:0000313" key="2">
    <source>
        <dbReference type="Proteomes" id="UP000460435"/>
    </source>
</evidence>
<dbReference type="Proteomes" id="UP000460435">
    <property type="component" value="Unassembled WGS sequence"/>
</dbReference>
<dbReference type="InterPro" id="IPR012675">
    <property type="entry name" value="Beta-grasp_dom_sf"/>
</dbReference>
<organism evidence="1 2">
    <name type="scientific">Phytoactinopolyspora mesophila</name>
    <dbReference type="NCBI Taxonomy" id="2650750"/>
    <lineage>
        <taxon>Bacteria</taxon>
        <taxon>Bacillati</taxon>
        <taxon>Actinomycetota</taxon>
        <taxon>Actinomycetes</taxon>
        <taxon>Jiangellales</taxon>
        <taxon>Jiangellaceae</taxon>
        <taxon>Phytoactinopolyspora</taxon>
    </lineage>
</organism>
<comment type="caution">
    <text evidence="1">The sequence shown here is derived from an EMBL/GenBank/DDBJ whole genome shotgun (WGS) entry which is preliminary data.</text>
</comment>
<dbReference type="PANTHER" id="PTHR34472:SF1">
    <property type="entry name" value="SULFUR CARRIER PROTEIN THIS"/>
    <property type="match status" value="1"/>
</dbReference>
<proteinExistence type="predicted"/>
<dbReference type="SUPFAM" id="SSF54285">
    <property type="entry name" value="MoaD/ThiS"/>
    <property type="match status" value="1"/>
</dbReference>
<keyword evidence="2" id="KW-1185">Reference proteome</keyword>
<reference evidence="1 2" key="1">
    <citation type="submission" date="2019-11" db="EMBL/GenBank/DDBJ databases">
        <authorList>
            <person name="Li X.-J."/>
            <person name="Feng X.-M."/>
        </authorList>
    </citation>
    <scope>NUCLEOTIDE SEQUENCE [LARGE SCALE GENOMIC DNA]</scope>
    <source>
        <strain evidence="1 2">XMNu-373</strain>
    </source>
</reference>
<dbReference type="InterPro" id="IPR010035">
    <property type="entry name" value="Thi_S"/>
</dbReference>
<dbReference type="InterPro" id="IPR016155">
    <property type="entry name" value="Mopterin_synth/thiamin_S_b"/>
</dbReference>
<protein>
    <submittedName>
        <fullName evidence="1">Sulfur carrier protein ThiS</fullName>
    </submittedName>
</protein>
<dbReference type="PANTHER" id="PTHR34472">
    <property type="entry name" value="SULFUR CARRIER PROTEIN THIS"/>
    <property type="match status" value="1"/>
</dbReference>
<name>A0A7K3M9X9_9ACTN</name>
<dbReference type="InterPro" id="IPR003749">
    <property type="entry name" value="ThiS/MoaD-like"/>
</dbReference>
<gene>
    <name evidence="1" type="primary">thiS</name>
    <name evidence="1" type="ORF">F7O44_24005</name>
</gene>
<dbReference type="EMBL" id="WLZY01000010">
    <property type="protein sequence ID" value="NDL60141.1"/>
    <property type="molecule type" value="Genomic_DNA"/>
</dbReference>
<sequence>MSTEVTINGEPAAFDGPTSLHDVVARKLQGTDAAPSGKGIAVAVNQEVVPRGTWASTAVRTGDRIEILTATQGG</sequence>
<dbReference type="Gene3D" id="3.10.20.30">
    <property type="match status" value="1"/>
</dbReference>
<dbReference type="CDD" id="cd00565">
    <property type="entry name" value="Ubl_ThiS"/>
    <property type="match status" value="1"/>
</dbReference>
<dbReference type="RefSeq" id="WP_162452848.1">
    <property type="nucleotide sequence ID" value="NZ_WLZY01000010.1"/>
</dbReference>